<dbReference type="AlphaFoldDB" id="A0AAN9I264"/>
<proteinExistence type="predicted"/>
<comment type="caution">
    <text evidence="2">The sequence shown here is derived from an EMBL/GenBank/DDBJ whole genome shotgun (WGS) entry which is preliminary data.</text>
</comment>
<protein>
    <submittedName>
        <fullName evidence="2">Uncharacterized protein</fullName>
    </submittedName>
</protein>
<keyword evidence="1" id="KW-1133">Transmembrane helix</keyword>
<accession>A0AAN9I264</accession>
<sequence length="75" mass="8758">MHASRVLHMIEFCGKGVDTIVVKLSEWIKGCEIVASLYELFSMTVLCYLLQYFTDFMMLLISLFLYLLIELNELN</sequence>
<keyword evidence="3" id="KW-1185">Reference proteome</keyword>
<feature type="transmembrane region" description="Helical" evidence="1">
    <location>
        <begin position="45"/>
        <end position="69"/>
    </location>
</feature>
<keyword evidence="1" id="KW-0472">Membrane</keyword>
<organism evidence="2 3">
    <name type="scientific">Clitoria ternatea</name>
    <name type="common">Butterfly pea</name>
    <dbReference type="NCBI Taxonomy" id="43366"/>
    <lineage>
        <taxon>Eukaryota</taxon>
        <taxon>Viridiplantae</taxon>
        <taxon>Streptophyta</taxon>
        <taxon>Embryophyta</taxon>
        <taxon>Tracheophyta</taxon>
        <taxon>Spermatophyta</taxon>
        <taxon>Magnoliopsida</taxon>
        <taxon>eudicotyledons</taxon>
        <taxon>Gunneridae</taxon>
        <taxon>Pentapetalae</taxon>
        <taxon>rosids</taxon>
        <taxon>fabids</taxon>
        <taxon>Fabales</taxon>
        <taxon>Fabaceae</taxon>
        <taxon>Papilionoideae</taxon>
        <taxon>50 kb inversion clade</taxon>
        <taxon>NPAAA clade</taxon>
        <taxon>indigoferoid/millettioid clade</taxon>
        <taxon>Phaseoleae</taxon>
        <taxon>Clitoria</taxon>
    </lineage>
</organism>
<evidence type="ECO:0000313" key="2">
    <source>
        <dbReference type="EMBL" id="KAK7262344.1"/>
    </source>
</evidence>
<evidence type="ECO:0000256" key="1">
    <source>
        <dbReference type="SAM" id="Phobius"/>
    </source>
</evidence>
<gene>
    <name evidence="2" type="ORF">RJT34_29912</name>
</gene>
<dbReference type="EMBL" id="JAYKXN010000008">
    <property type="protein sequence ID" value="KAK7262344.1"/>
    <property type="molecule type" value="Genomic_DNA"/>
</dbReference>
<reference evidence="2 3" key="1">
    <citation type="submission" date="2024-01" db="EMBL/GenBank/DDBJ databases">
        <title>The genomes of 5 underutilized Papilionoideae crops provide insights into root nodulation and disease resistance.</title>
        <authorList>
            <person name="Yuan L."/>
        </authorList>
    </citation>
    <scope>NUCLEOTIDE SEQUENCE [LARGE SCALE GENOMIC DNA]</scope>
    <source>
        <strain evidence="2">LY-2023</strain>
        <tissue evidence="2">Leaf</tissue>
    </source>
</reference>
<name>A0AAN9I264_CLITE</name>
<evidence type="ECO:0000313" key="3">
    <source>
        <dbReference type="Proteomes" id="UP001359559"/>
    </source>
</evidence>
<keyword evidence="1" id="KW-0812">Transmembrane</keyword>
<dbReference type="Proteomes" id="UP001359559">
    <property type="component" value="Unassembled WGS sequence"/>
</dbReference>